<gene>
    <name evidence="1" type="ORF">D3272_22570</name>
</gene>
<dbReference type="EMBL" id="QYBC01000023">
    <property type="protein sequence ID" value="RYB02109.1"/>
    <property type="molecule type" value="Genomic_DNA"/>
</dbReference>
<reference evidence="1 2" key="2">
    <citation type="submission" date="2019-02" db="EMBL/GenBank/DDBJ databases">
        <title>'Lichenibacterium ramalinii' gen. nov. sp. nov., 'Lichenibacterium minor' gen. nov. sp. nov.</title>
        <authorList>
            <person name="Pankratov T."/>
        </authorList>
    </citation>
    <scope>NUCLEOTIDE SEQUENCE [LARGE SCALE GENOMIC DNA]</scope>
    <source>
        <strain evidence="1 2">RmlP001</strain>
    </source>
</reference>
<organism evidence="1 2">
    <name type="scientific">Lichenibacterium ramalinae</name>
    <dbReference type="NCBI Taxonomy" id="2316527"/>
    <lineage>
        <taxon>Bacteria</taxon>
        <taxon>Pseudomonadati</taxon>
        <taxon>Pseudomonadota</taxon>
        <taxon>Alphaproteobacteria</taxon>
        <taxon>Hyphomicrobiales</taxon>
        <taxon>Lichenihabitantaceae</taxon>
        <taxon>Lichenibacterium</taxon>
    </lineage>
</organism>
<keyword evidence="2" id="KW-1185">Reference proteome</keyword>
<name>A0A4Q2R8P1_9HYPH</name>
<evidence type="ECO:0000313" key="1">
    <source>
        <dbReference type="EMBL" id="RYB02109.1"/>
    </source>
</evidence>
<dbReference type="OrthoDB" id="1551021at2"/>
<dbReference type="RefSeq" id="WP_129221477.1">
    <property type="nucleotide sequence ID" value="NZ_QYBC01000023.1"/>
</dbReference>
<accession>A0A4Q2R8P1</accession>
<dbReference type="AlphaFoldDB" id="A0A4Q2R8P1"/>
<comment type="caution">
    <text evidence="1">The sequence shown here is derived from an EMBL/GenBank/DDBJ whole genome shotgun (WGS) entry which is preliminary data.</text>
</comment>
<protein>
    <submittedName>
        <fullName evidence="1">Uncharacterized protein</fullName>
    </submittedName>
</protein>
<proteinExistence type="predicted"/>
<sequence length="371" mass="40692">MTIALPDPSLLRGYLERQGWMLEPIDDEDYSLYVREVGAYGEFELLVPRDLATSGAEGFVDQALRTLSDINERPIATIAEEVRGLGYDLFDAALPDSSEFRGSIPLKVADSLLHQTRTLMYSAAYAEFEAVASSKPGPSAHDYAEACRFAHTFEGSFGFRVMSYVGPQPERRLEQPNSPAPPARRIVQRIAVGLQAIREAVEVAEPSPIVRAASRGLNAESCFVLARLLDRSEADRVTFDFTFSPAWTLPEDMVGRKPVMLKTGAVKLIREAGNQLRAKPPETVATVSGRVVELASPYAPDDLLHPGGREIGVRWASDDFGDVTVRLRLTPVAYAEALEAHRRGRDVTVTGVVEPSRGGYRVASVVSFRTL</sequence>
<evidence type="ECO:0000313" key="2">
    <source>
        <dbReference type="Proteomes" id="UP000289411"/>
    </source>
</evidence>
<reference evidence="1 2" key="1">
    <citation type="submission" date="2018-09" db="EMBL/GenBank/DDBJ databases">
        <authorList>
            <person name="Grouzdev D.S."/>
            <person name="Krutkina M.S."/>
        </authorList>
    </citation>
    <scope>NUCLEOTIDE SEQUENCE [LARGE SCALE GENOMIC DNA]</scope>
    <source>
        <strain evidence="1 2">RmlP001</strain>
    </source>
</reference>
<dbReference type="Proteomes" id="UP000289411">
    <property type="component" value="Unassembled WGS sequence"/>
</dbReference>